<sequence length="285" mass="31272">MRIQPTPEDLIELTSSWQGERFPDGRPKVPDEVLDEIRLATTEEAWGVLRRQGYERQFAGGWRQTHPDTILVGRAVTSQFLPHRPDYDSAVVAAGAREGHLTPDKQNSWIISTLVPGDVMVTDIFGKVRDGTVVGDNLSTAVAARTGVGAVIHGGIRDYQGISKLDGSVNFFFRDVDPTAIRDVTLAGINIPVKIGDATVLPGDVVLGTPSGLIFIPPHLAAMVAESSADIRTRDVFGKLRLAEQIYSSAEIDVGTWASHIEEDFQRWRKEQEQPPQPEQATNRS</sequence>
<dbReference type="Gene3D" id="3.50.30.40">
    <property type="entry name" value="Ribonuclease E inhibitor RraA/RraA-like"/>
    <property type="match status" value="1"/>
</dbReference>
<evidence type="ECO:0000313" key="2">
    <source>
        <dbReference type="EMBL" id="SDT05171.1"/>
    </source>
</evidence>
<organism evidence="2 3">
    <name type="scientific">Actinopolymorpha singaporensis</name>
    <dbReference type="NCBI Taxonomy" id="117157"/>
    <lineage>
        <taxon>Bacteria</taxon>
        <taxon>Bacillati</taxon>
        <taxon>Actinomycetota</taxon>
        <taxon>Actinomycetes</taxon>
        <taxon>Propionibacteriales</taxon>
        <taxon>Actinopolymorphaceae</taxon>
        <taxon>Actinopolymorpha</taxon>
    </lineage>
</organism>
<keyword evidence="1" id="KW-0479">Metal-binding</keyword>
<dbReference type="Proteomes" id="UP000198983">
    <property type="component" value="Chromosome I"/>
</dbReference>
<dbReference type="Pfam" id="PF03737">
    <property type="entry name" value="RraA-like"/>
    <property type="match status" value="1"/>
</dbReference>
<evidence type="ECO:0000313" key="3">
    <source>
        <dbReference type="Proteomes" id="UP000198983"/>
    </source>
</evidence>
<keyword evidence="1" id="KW-0460">Magnesium</keyword>
<protein>
    <submittedName>
        <fullName evidence="2">Regulator of RNase E activity RraA</fullName>
    </submittedName>
</protein>
<dbReference type="GO" id="GO:0046872">
    <property type="term" value="F:metal ion binding"/>
    <property type="evidence" value="ECO:0007669"/>
    <property type="project" value="UniProtKB-KW"/>
</dbReference>
<dbReference type="RefSeq" id="WP_092655870.1">
    <property type="nucleotide sequence ID" value="NZ_LT629732.1"/>
</dbReference>
<reference evidence="2 3" key="1">
    <citation type="submission" date="2016-10" db="EMBL/GenBank/DDBJ databases">
        <authorList>
            <person name="de Groot N.N."/>
        </authorList>
    </citation>
    <scope>NUCLEOTIDE SEQUENCE [LARGE SCALE GENOMIC DNA]</scope>
    <source>
        <strain evidence="2 3">DSM 22024</strain>
    </source>
</reference>
<keyword evidence="3" id="KW-1185">Reference proteome</keyword>
<dbReference type="SUPFAM" id="SSF89562">
    <property type="entry name" value="RraA-like"/>
    <property type="match status" value="1"/>
</dbReference>
<feature type="binding site" evidence="1">
    <location>
        <position position="158"/>
    </location>
    <ligand>
        <name>Mg(2+)</name>
        <dbReference type="ChEBI" id="CHEBI:18420"/>
    </ligand>
</feature>
<gene>
    <name evidence="2" type="ORF">SAMN04489717_4850</name>
</gene>
<feature type="binding site" evidence="1">
    <location>
        <position position="157"/>
    </location>
    <ligand>
        <name>substrate</name>
    </ligand>
</feature>
<dbReference type="OrthoDB" id="9805307at2"/>
<comment type="cofactor">
    <cofactor evidence="1">
        <name>Mg(2+)</name>
        <dbReference type="ChEBI" id="CHEBI:18420"/>
    </cofactor>
</comment>
<dbReference type="STRING" id="117157.SAMN04489717_4850"/>
<dbReference type="InterPro" id="IPR005493">
    <property type="entry name" value="RraA/RraA-like"/>
</dbReference>
<accession>A0A1H1X7Z3</accession>
<evidence type="ECO:0000256" key="1">
    <source>
        <dbReference type="PIRSR" id="PIRSR605493-1"/>
    </source>
</evidence>
<dbReference type="InterPro" id="IPR036704">
    <property type="entry name" value="RraA/RraA-like_sf"/>
</dbReference>
<name>A0A1H1X7Z3_9ACTN</name>
<dbReference type="EMBL" id="LT629732">
    <property type="protein sequence ID" value="SDT05171.1"/>
    <property type="molecule type" value="Genomic_DNA"/>
</dbReference>
<feature type="binding site" evidence="1">
    <location>
        <begin position="135"/>
        <end position="138"/>
    </location>
    <ligand>
        <name>substrate</name>
    </ligand>
</feature>
<dbReference type="AlphaFoldDB" id="A0A1H1X7Z3"/>
<proteinExistence type="predicted"/>